<proteinExistence type="inferred from homology"/>
<reference evidence="9 10" key="1">
    <citation type="submission" date="2020-05" db="EMBL/GenBank/DDBJ databases">
        <title>Complete closed genome sequence of Defluviicoccus vanus.</title>
        <authorList>
            <person name="Bessarab I."/>
            <person name="Arumugam K."/>
            <person name="Maszenan A.M."/>
            <person name="Seviour R.J."/>
            <person name="Williams R.B."/>
        </authorList>
    </citation>
    <scope>NUCLEOTIDE SEQUENCE [LARGE SCALE GENOMIC DNA]</scope>
    <source>
        <strain evidence="9 10">Ben 114</strain>
    </source>
</reference>
<dbReference type="GO" id="GO:0042781">
    <property type="term" value="F:3'-tRNA processing endoribonuclease activity"/>
    <property type="evidence" value="ECO:0007669"/>
    <property type="project" value="TreeGrafter"/>
</dbReference>
<dbReference type="GO" id="GO:0030677">
    <property type="term" value="C:ribonuclease P complex"/>
    <property type="evidence" value="ECO:0007669"/>
    <property type="project" value="TreeGrafter"/>
</dbReference>
<dbReference type="AlphaFoldDB" id="A0A7H1N4K6"/>
<dbReference type="InterPro" id="IPR014721">
    <property type="entry name" value="Ribsml_uS5_D2-typ_fold_subgr"/>
</dbReference>
<keyword evidence="5 7" id="KW-0378">Hydrolase</keyword>
<dbReference type="InterPro" id="IPR020539">
    <property type="entry name" value="RNase_P_CS"/>
</dbReference>
<dbReference type="InterPro" id="IPR000100">
    <property type="entry name" value="RNase_P"/>
</dbReference>
<dbReference type="KEGG" id="dvn:HQ394_16550"/>
<dbReference type="InterPro" id="IPR020568">
    <property type="entry name" value="Ribosomal_Su5_D2-typ_SF"/>
</dbReference>
<dbReference type="PROSITE" id="PS00648">
    <property type="entry name" value="RIBONUCLEASE_P"/>
    <property type="match status" value="1"/>
</dbReference>
<evidence type="ECO:0000256" key="3">
    <source>
        <dbReference type="ARBA" id="ARBA00022722"/>
    </source>
</evidence>
<dbReference type="SUPFAM" id="SSF54211">
    <property type="entry name" value="Ribosomal protein S5 domain 2-like"/>
    <property type="match status" value="1"/>
</dbReference>
<dbReference type="HAMAP" id="MF_00227">
    <property type="entry name" value="RNase_P"/>
    <property type="match status" value="1"/>
</dbReference>
<keyword evidence="3 7" id="KW-0540">Nuclease</keyword>
<keyword evidence="4 7" id="KW-0255">Endonuclease</keyword>
<dbReference type="Pfam" id="PF00825">
    <property type="entry name" value="Ribonuclease_P"/>
    <property type="match status" value="1"/>
</dbReference>
<evidence type="ECO:0000256" key="8">
    <source>
        <dbReference type="NCBIfam" id="TIGR00188"/>
    </source>
</evidence>
<gene>
    <name evidence="7 9" type="primary">rnpA</name>
    <name evidence="9" type="ORF">HQ394_16550</name>
</gene>
<name>A0A7H1N4K6_9PROT</name>
<keyword evidence="2 7" id="KW-0819">tRNA processing</keyword>
<evidence type="ECO:0000256" key="4">
    <source>
        <dbReference type="ARBA" id="ARBA00022759"/>
    </source>
</evidence>
<dbReference type="Gene3D" id="3.30.230.10">
    <property type="match status" value="1"/>
</dbReference>
<comment type="similarity">
    <text evidence="7">Belongs to the RnpA family.</text>
</comment>
<dbReference type="NCBIfam" id="TIGR00188">
    <property type="entry name" value="rnpA"/>
    <property type="match status" value="1"/>
</dbReference>
<evidence type="ECO:0000313" key="9">
    <source>
        <dbReference type="EMBL" id="QNT70642.1"/>
    </source>
</evidence>
<keyword evidence="10" id="KW-1185">Reference proteome</keyword>
<dbReference type="RefSeq" id="WP_190261116.1">
    <property type="nucleotide sequence ID" value="NZ_CP053923.1"/>
</dbReference>
<protein>
    <recommendedName>
        <fullName evidence="7 8">Ribonuclease P protein component</fullName>
        <shortName evidence="7">RNase P protein</shortName>
        <shortName evidence="7">RNaseP protein</shortName>
        <ecNumber evidence="7 8">3.1.26.5</ecNumber>
    </recommendedName>
    <alternativeName>
        <fullName evidence="7">Protein C5</fullName>
    </alternativeName>
</protein>
<dbReference type="GO" id="GO:0004526">
    <property type="term" value="F:ribonuclease P activity"/>
    <property type="evidence" value="ECO:0007669"/>
    <property type="project" value="UniProtKB-UniRule"/>
</dbReference>
<dbReference type="EMBL" id="CP053923">
    <property type="protein sequence ID" value="QNT70642.1"/>
    <property type="molecule type" value="Genomic_DNA"/>
</dbReference>
<evidence type="ECO:0000313" key="10">
    <source>
        <dbReference type="Proteomes" id="UP000516369"/>
    </source>
</evidence>
<dbReference type="PANTHER" id="PTHR33992:SF1">
    <property type="entry name" value="RIBONUCLEASE P PROTEIN COMPONENT"/>
    <property type="match status" value="1"/>
</dbReference>
<comment type="function">
    <text evidence="1 7">RNaseP catalyzes the removal of the 5'-leader sequence from pre-tRNA to produce the mature 5'-terminus. It can also cleave other RNA substrates such as 4.5S RNA. The protein component plays an auxiliary but essential role in vivo by binding to the 5'-leader sequence and broadening the substrate specificity of the ribozyme.</text>
</comment>
<evidence type="ECO:0000256" key="7">
    <source>
        <dbReference type="HAMAP-Rule" id="MF_00227"/>
    </source>
</evidence>
<comment type="subunit">
    <text evidence="7">Consists of a catalytic RNA component (M1 or rnpB) and a protein subunit.</text>
</comment>
<dbReference type="GO" id="GO:0000049">
    <property type="term" value="F:tRNA binding"/>
    <property type="evidence" value="ECO:0007669"/>
    <property type="project" value="UniProtKB-UniRule"/>
</dbReference>
<evidence type="ECO:0000256" key="5">
    <source>
        <dbReference type="ARBA" id="ARBA00022801"/>
    </source>
</evidence>
<dbReference type="PANTHER" id="PTHR33992">
    <property type="entry name" value="RIBONUCLEASE P PROTEIN COMPONENT"/>
    <property type="match status" value="1"/>
</dbReference>
<dbReference type="GO" id="GO:0001682">
    <property type="term" value="P:tRNA 5'-leader removal"/>
    <property type="evidence" value="ECO:0007669"/>
    <property type="project" value="UniProtKB-UniRule"/>
</dbReference>
<evidence type="ECO:0000256" key="1">
    <source>
        <dbReference type="ARBA" id="ARBA00002663"/>
    </source>
</evidence>
<keyword evidence="6 7" id="KW-0694">RNA-binding</keyword>
<organism evidence="9 10">
    <name type="scientific">Defluviicoccus vanus</name>
    <dbReference type="NCBI Taxonomy" id="111831"/>
    <lineage>
        <taxon>Bacteria</taxon>
        <taxon>Pseudomonadati</taxon>
        <taxon>Pseudomonadota</taxon>
        <taxon>Alphaproteobacteria</taxon>
        <taxon>Rhodospirillales</taxon>
        <taxon>Rhodospirillaceae</taxon>
        <taxon>Defluviicoccus</taxon>
    </lineage>
</organism>
<evidence type="ECO:0000256" key="6">
    <source>
        <dbReference type="ARBA" id="ARBA00022884"/>
    </source>
</evidence>
<dbReference type="Proteomes" id="UP000516369">
    <property type="component" value="Chromosome"/>
</dbReference>
<evidence type="ECO:0000256" key="2">
    <source>
        <dbReference type="ARBA" id="ARBA00022694"/>
    </source>
</evidence>
<accession>A0A7H1N4K6</accession>
<dbReference type="EC" id="3.1.26.5" evidence="7 8"/>
<comment type="catalytic activity">
    <reaction evidence="7">
        <text>Endonucleolytic cleavage of RNA, removing 5'-extranucleotides from tRNA precursor.</text>
        <dbReference type="EC" id="3.1.26.5"/>
    </reaction>
</comment>
<sequence length="136" mass="15162">MGLPHLKRRAEYLRVARDGHVWSTHGLVLQMRRRDNGDGMTTDEAASRLGITVSRKVGNAVKRNRARRRLRAAADHVLPTSALPGVDYVLIGRVETIQRPFPLLVEDLERALARLHAGGGRRSNFSRARKPSGAVR</sequence>